<reference evidence="1" key="1">
    <citation type="submission" date="2022-01" db="EMBL/GenBank/DDBJ databases">
        <authorList>
            <person name="Criscuolo A."/>
        </authorList>
    </citation>
    <scope>NUCLEOTIDE SEQUENCE</scope>
    <source>
        <strain evidence="1">CIP111892</strain>
    </source>
</reference>
<organism evidence="1 2">
    <name type="scientific">Paenibacillus auburnensis</name>
    <dbReference type="NCBI Taxonomy" id="2905649"/>
    <lineage>
        <taxon>Bacteria</taxon>
        <taxon>Bacillati</taxon>
        <taxon>Bacillota</taxon>
        <taxon>Bacilli</taxon>
        <taxon>Bacillales</taxon>
        <taxon>Paenibacillaceae</taxon>
        <taxon>Paenibacillus</taxon>
    </lineage>
</organism>
<name>A0ABM9BTB3_9BACL</name>
<protein>
    <submittedName>
        <fullName evidence="1">Uncharacterized protein</fullName>
    </submittedName>
</protein>
<sequence length="72" mass="8060">MINFRGTTFIDEGSSDFILITGVSVLQKAGRSGVGFRNNNRGKFSQPSGIYSLLTDRDISYWSRLHVSLFDI</sequence>
<keyword evidence="2" id="KW-1185">Reference proteome</keyword>
<evidence type="ECO:0000313" key="1">
    <source>
        <dbReference type="EMBL" id="CAH1194291.1"/>
    </source>
</evidence>
<dbReference type="Proteomes" id="UP000838324">
    <property type="component" value="Unassembled WGS sequence"/>
</dbReference>
<accession>A0ABM9BTB3</accession>
<proteinExistence type="predicted"/>
<evidence type="ECO:0000313" key="2">
    <source>
        <dbReference type="Proteomes" id="UP000838324"/>
    </source>
</evidence>
<dbReference type="EMBL" id="CAKMMG010000001">
    <property type="protein sequence ID" value="CAH1194291.1"/>
    <property type="molecule type" value="Genomic_DNA"/>
</dbReference>
<gene>
    <name evidence="1" type="ORF">PAECIP111892_01546</name>
</gene>
<comment type="caution">
    <text evidence="1">The sequence shown here is derived from an EMBL/GenBank/DDBJ whole genome shotgun (WGS) entry which is preliminary data.</text>
</comment>